<keyword evidence="4 9" id="KW-0747">Spliceosome</keyword>
<evidence type="ECO:0000256" key="1">
    <source>
        <dbReference type="ARBA" id="ARBA00004123"/>
    </source>
</evidence>
<dbReference type="AlphaFoldDB" id="A0A6U5ITX1"/>
<keyword evidence="5 9" id="KW-0694">RNA-binding</keyword>
<keyword evidence="3 9" id="KW-0507">mRNA processing</keyword>
<feature type="domain" description="Sm" evidence="10">
    <location>
        <begin position="1"/>
        <end position="76"/>
    </location>
</feature>
<dbReference type="EMBL" id="HBFR01027771">
    <property type="protein sequence ID" value="CAD8892885.1"/>
    <property type="molecule type" value="Transcribed_RNA"/>
</dbReference>
<dbReference type="Gene3D" id="2.30.30.100">
    <property type="match status" value="1"/>
</dbReference>
<evidence type="ECO:0000256" key="6">
    <source>
        <dbReference type="ARBA" id="ARBA00023187"/>
    </source>
</evidence>
<dbReference type="InterPro" id="IPR034103">
    <property type="entry name" value="Lsm8"/>
</dbReference>
<protein>
    <recommendedName>
        <fullName evidence="9">U6 snRNA-associated Sm-like protein LSm8</fullName>
    </recommendedName>
</protein>
<keyword evidence="7 9" id="KW-0539">Nucleus</keyword>
<dbReference type="CDD" id="cd01727">
    <property type="entry name" value="LSm8"/>
    <property type="match status" value="1"/>
</dbReference>
<dbReference type="SMART" id="SM00651">
    <property type="entry name" value="Sm"/>
    <property type="match status" value="1"/>
</dbReference>
<sequence length="98" mass="10642">MASALVEWKQKKVSVLTGDGRIIVGTLAGYDQLQNLVLQSAHERVYSADLPVELVPLGLYVIRGDNVAVIGEFNNSSDDEALELVRADPIPPIIHTAF</sequence>
<evidence type="ECO:0000256" key="2">
    <source>
        <dbReference type="ARBA" id="ARBA00006850"/>
    </source>
</evidence>
<evidence type="ECO:0000256" key="3">
    <source>
        <dbReference type="ARBA" id="ARBA00022664"/>
    </source>
</evidence>
<comment type="function">
    <text evidence="9">Plays role in pre-mRNA splicing as component of the U4/U6-U5 tri-snRNP complex that is involved in spliceosome assembly, and as component of the precatalytic spliceosome (spliceosome B complex). The heptameric LSM2-8 complex binds specifically to the 3'-terminal U-tract of U6 snRNA.</text>
</comment>
<dbReference type="InterPro" id="IPR047575">
    <property type="entry name" value="Sm"/>
</dbReference>
<proteinExistence type="inferred from homology"/>
<evidence type="ECO:0000313" key="12">
    <source>
        <dbReference type="EMBL" id="CAD8892885.1"/>
    </source>
</evidence>
<name>A0A6U5ITX1_9STRA</name>
<organism evidence="11">
    <name type="scientific">Corethron hystrix</name>
    <dbReference type="NCBI Taxonomy" id="216773"/>
    <lineage>
        <taxon>Eukaryota</taxon>
        <taxon>Sar</taxon>
        <taxon>Stramenopiles</taxon>
        <taxon>Ochrophyta</taxon>
        <taxon>Bacillariophyta</taxon>
        <taxon>Coscinodiscophyceae</taxon>
        <taxon>Corethrophycidae</taxon>
        <taxon>Corethrales</taxon>
        <taxon>Corethraceae</taxon>
        <taxon>Corethron</taxon>
    </lineage>
</organism>
<evidence type="ECO:0000313" key="11">
    <source>
        <dbReference type="EMBL" id="CAD8892883.1"/>
    </source>
</evidence>
<dbReference type="GO" id="GO:0071011">
    <property type="term" value="C:precatalytic spliceosome"/>
    <property type="evidence" value="ECO:0007669"/>
    <property type="project" value="TreeGrafter"/>
</dbReference>
<evidence type="ECO:0000256" key="7">
    <source>
        <dbReference type="ARBA" id="ARBA00023242"/>
    </source>
</evidence>
<dbReference type="GO" id="GO:0046540">
    <property type="term" value="C:U4/U6 x U5 tri-snRNP complex"/>
    <property type="evidence" value="ECO:0007669"/>
    <property type="project" value="UniProtKB-UniRule"/>
</dbReference>
<evidence type="ECO:0000256" key="5">
    <source>
        <dbReference type="ARBA" id="ARBA00022884"/>
    </source>
</evidence>
<dbReference type="InterPro" id="IPR044642">
    <property type="entry name" value="PTHR15588"/>
</dbReference>
<evidence type="ECO:0000256" key="9">
    <source>
        <dbReference type="RuleBase" id="RU365048"/>
    </source>
</evidence>
<dbReference type="SUPFAM" id="SSF50182">
    <property type="entry name" value="Sm-like ribonucleoproteins"/>
    <property type="match status" value="1"/>
</dbReference>
<evidence type="ECO:0000259" key="10">
    <source>
        <dbReference type="PROSITE" id="PS52002"/>
    </source>
</evidence>
<comment type="similarity">
    <text evidence="2 9">Belongs to the snRNP Sm proteins family.</text>
</comment>
<comment type="subunit">
    <text evidence="9">LSm subunits form a heteromer with a doughnut shape.</text>
</comment>
<dbReference type="PANTHER" id="PTHR15588:SF9">
    <property type="entry name" value="U6 SNRNA-ASSOCIATED SM-LIKE PROTEIN LSM8"/>
    <property type="match status" value="1"/>
</dbReference>
<evidence type="ECO:0000256" key="8">
    <source>
        <dbReference type="ARBA" id="ARBA00023274"/>
    </source>
</evidence>
<dbReference type="PANTHER" id="PTHR15588">
    <property type="entry name" value="LSM1"/>
    <property type="match status" value="1"/>
</dbReference>
<dbReference type="EMBL" id="HBFR01027768">
    <property type="protein sequence ID" value="CAD8892883.1"/>
    <property type="molecule type" value="Transcribed_RNA"/>
</dbReference>
<reference evidence="11" key="1">
    <citation type="submission" date="2021-01" db="EMBL/GenBank/DDBJ databases">
        <authorList>
            <person name="Corre E."/>
            <person name="Pelletier E."/>
            <person name="Niang G."/>
            <person name="Scheremetjew M."/>
            <person name="Finn R."/>
            <person name="Kale V."/>
            <person name="Holt S."/>
            <person name="Cochrane G."/>
            <person name="Meng A."/>
            <person name="Brown T."/>
            <person name="Cohen L."/>
        </authorList>
    </citation>
    <scope>NUCLEOTIDE SEQUENCE</scope>
    <source>
        <strain evidence="11">308</strain>
    </source>
</reference>
<comment type="subcellular location">
    <subcellularLocation>
        <location evidence="1 9">Nucleus</location>
    </subcellularLocation>
</comment>
<keyword evidence="8 9" id="KW-0687">Ribonucleoprotein</keyword>
<dbReference type="GO" id="GO:0003729">
    <property type="term" value="F:mRNA binding"/>
    <property type="evidence" value="ECO:0007669"/>
    <property type="project" value="TreeGrafter"/>
</dbReference>
<dbReference type="Pfam" id="PF01423">
    <property type="entry name" value="LSM"/>
    <property type="match status" value="1"/>
</dbReference>
<dbReference type="InterPro" id="IPR010920">
    <property type="entry name" value="LSM_dom_sf"/>
</dbReference>
<dbReference type="GO" id="GO:0005688">
    <property type="term" value="C:U6 snRNP"/>
    <property type="evidence" value="ECO:0007669"/>
    <property type="project" value="UniProtKB-UniRule"/>
</dbReference>
<evidence type="ECO:0000256" key="4">
    <source>
        <dbReference type="ARBA" id="ARBA00022728"/>
    </source>
</evidence>
<dbReference type="PROSITE" id="PS52002">
    <property type="entry name" value="SM"/>
    <property type="match status" value="1"/>
</dbReference>
<dbReference type="GO" id="GO:0000398">
    <property type="term" value="P:mRNA splicing, via spliceosome"/>
    <property type="evidence" value="ECO:0007669"/>
    <property type="project" value="UniProtKB-UniRule"/>
</dbReference>
<gene>
    <name evidence="9" type="primary">LSM8</name>
    <name evidence="11" type="ORF">CHYS00102_LOCUS20092</name>
    <name evidence="12" type="ORF">CHYS00102_LOCUS20094</name>
</gene>
<accession>A0A6U5ITX1</accession>
<keyword evidence="6 9" id="KW-0508">mRNA splicing</keyword>
<dbReference type="InterPro" id="IPR001163">
    <property type="entry name" value="Sm_dom_euk/arc"/>
</dbReference>
<dbReference type="FunFam" id="2.30.30.100:FF:000095">
    <property type="entry name" value="U6 snRNA-associated Sm-like protein LSm8"/>
    <property type="match status" value="1"/>
</dbReference>